<protein>
    <submittedName>
        <fullName evidence="2">TonB-dependent receptor</fullName>
    </submittedName>
</protein>
<organism evidence="2 3">
    <name type="scientific">Sphingomonas quercus</name>
    <dbReference type="NCBI Taxonomy" id="2842451"/>
    <lineage>
        <taxon>Bacteria</taxon>
        <taxon>Pseudomonadati</taxon>
        <taxon>Pseudomonadota</taxon>
        <taxon>Alphaproteobacteria</taxon>
        <taxon>Sphingomonadales</taxon>
        <taxon>Sphingomonadaceae</taxon>
        <taxon>Sphingomonas</taxon>
    </lineage>
</organism>
<feature type="region of interest" description="Disordered" evidence="1">
    <location>
        <begin position="698"/>
        <end position="781"/>
    </location>
</feature>
<accession>A0ABS6BMF3</accession>
<proteinExistence type="predicted"/>
<comment type="caution">
    <text evidence="2">The sequence shown here is derived from an EMBL/GenBank/DDBJ whole genome shotgun (WGS) entry which is preliminary data.</text>
</comment>
<feature type="compositionally biased region" description="Low complexity" evidence="1">
    <location>
        <begin position="718"/>
        <end position="744"/>
    </location>
</feature>
<evidence type="ECO:0000256" key="1">
    <source>
        <dbReference type="SAM" id="MobiDB-lite"/>
    </source>
</evidence>
<gene>
    <name evidence="2" type="ORF">KOF26_16675</name>
</gene>
<dbReference type="EMBL" id="JAHKRT010000011">
    <property type="protein sequence ID" value="MBU3079493.1"/>
    <property type="molecule type" value="Genomic_DNA"/>
</dbReference>
<evidence type="ECO:0000313" key="2">
    <source>
        <dbReference type="EMBL" id="MBU3079493.1"/>
    </source>
</evidence>
<dbReference type="PANTHER" id="PTHR47234">
    <property type="match status" value="1"/>
</dbReference>
<feature type="compositionally biased region" description="Gly residues" evidence="1">
    <location>
        <begin position="745"/>
        <end position="781"/>
    </location>
</feature>
<sequence>MAALPWAALNAQTPPAASPPAQPDRASQSPPELDTGGEEDVESIVVQGQRPPGSVIGDIQPEVTLSPADVRSYGVSNVADLLNELSAQTGQATNGPPVVLLNGKRISGMSEIRNIPTEAILRTEILPEEVALEYGYNPDQKVVNIVLRRRFRAVTGELEGAATTDGGGARGEGDADLFHVRGDTRLNLDVEYTRNAGLLESQRDVTSRAVGRPYDFAGNVTSPDGRSELDPGLSALAGTPVTIAGVPAGAAAGAPALGDFVGGAGVANVSDVSPYRSLSPRSDALSINAVLAHPIGNVSATLNGTFDATGSRSLRGLPGAGLTLPAGNPFSPFSDDVMLYRYPMGIDPLTQRTSGETGHIGTTLNGQISSRWRWTFTGTYDRAASRTSTERGIDVSAIQAALDANDPALNPFAALPAGMIRTTAPDRARSLSNAGDVELMINGQLWRLPAGPITTTVRVGGTVTGFDSTSTRAGLASSASLSRSQGEARIHFDLPILKRESPIGAFTANVNAGVVPVSGFGTLDMHGYGFNWRPRTGLSVILSVTDTGSAPSIQQLGNPQVLTPGVRVFDYRTGTTVEVTRLDGGNPDLEAGNRNVFRLGLNWKPIQNTDLTIVANYQRIVTRDTASSLPAPTAAIEAAFPQRFVRDEDGALIRIDNTPINFDRETRTQLRWGFNFSHRLRSDTQKLIAAYRAAGIAPPGRRQFPGAAGGQRPRGEDGAPAQGQQQQQAQAQGDQAPVSRPAGDGAPGAPGAGGGFGAGPGGGGRPGGGFGGGRGGFGGGQGAQGGRLQFALYHTWVFRDDIRIQPGMPELDLLGGDALGSSGGIARHKLEGQAGYSNNGLGFRLTANWQSATSVRGGAGSVGNLDFSDLTTLNARLFADLGQIPSLVKHRWARGMRLTLSVDNIFNQRQDVRDEAGNTPLAYQPAYLDPMGRTVRLTIRKLFF</sequence>
<name>A0ABS6BMF3_9SPHN</name>
<dbReference type="PANTHER" id="PTHR47234:SF1">
    <property type="entry name" value="TONB-DEPENDENT RECEPTOR"/>
    <property type="match status" value="1"/>
</dbReference>
<keyword evidence="3" id="KW-1185">Reference proteome</keyword>
<feature type="region of interest" description="Disordered" evidence="1">
    <location>
        <begin position="1"/>
        <end position="41"/>
    </location>
</feature>
<dbReference type="Proteomes" id="UP000776276">
    <property type="component" value="Unassembled WGS sequence"/>
</dbReference>
<evidence type="ECO:0000313" key="3">
    <source>
        <dbReference type="Proteomes" id="UP000776276"/>
    </source>
</evidence>
<keyword evidence="2" id="KW-0675">Receptor</keyword>
<reference evidence="2 3" key="1">
    <citation type="submission" date="2021-06" db="EMBL/GenBank/DDBJ databases">
        <title>Sphingomonas sp. XMGL2, whole genome shotgun sequencing project.</title>
        <authorList>
            <person name="Zhao G."/>
            <person name="Shen L."/>
        </authorList>
    </citation>
    <scope>NUCLEOTIDE SEQUENCE [LARGE SCALE GENOMIC DNA]</scope>
    <source>
        <strain evidence="2 3">XMGL2</strain>
    </source>
</reference>